<keyword evidence="2" id="KW-1185">Reference proteome</keyword>
<gene>
    <name evidence="1" type="ORF">NQ176_g8419</name>
</gene>
<sequence>MKWTTAIFALATATGAFAAPTAEIVEDRAATVTCRPTLNGQIKPFRVDLGTAQSEARRVGLAPGKSGDPHRYFNGDGIHWGVQNCDKPGAILLEYPIYQIGKNAQWQKDTLTSAQKGGPTPLRTVFANANGGVVFCGVMTHSQVNAQNQGLSHFSHCT</sequence>
<proteinExistence type="predicted"/>
<accession>A0ACC1MUA6</accession>
<organism evidence="1 2">
    <name type="scientific">Zarea fungicola</name>
    <dbReference type="NCBI Taxonomy" id="93591"/>
    <lineage>
        <taxon>Eukaryota</taxon>
        <taxon>Fungi</taxon>
        <taxon>Dikarya</taxon>
        <taxon>Ascomycota</taxon>
        <taxon>Pezizomycotina</taxon>
        <taxon>Sordariomycetes</taxon>
        <taxon>Hypocreomycetidae</taxon>
        <taxon>Hypocreales</taxon>
        <taxon>Cordycipitaceae</taxon>
        <taxon>Zarea</taxon>
    </lineage>
</organism>
<reference evidence="1" key="1">
    <citation type="submission" date="2022-08" db="EMBL/GenBank/DDBJ databases">
        <title>Genome Sequence of Lecanicillium fungicola.</title>
        <authorList>
            <person name="Buettner E."/>
        </authorList>
    </citation>
    <scope>NUCLEOTIDE SEQUENCE</scope>
    <source>
        <strain evidence="1">Babe33</strain>
    </source>
</reference>
<dbReference type="EMBL" id="JANJQO010001639">
    <property type="protein sequence ID" value="KAJ2969936.1"/>
    <property type="molecule type" value="Genomic_DNA"/>
</dbReference>
<comment type="caution">
    <text evidence="1">The sequence shown here is derived from an EMBL/GenBank/DDBJ whole genome shotgun (WGS) entry which is preliminary data.</text>
</comment>
<dbReference type="Proteomes" id="UP001143910">
    <property type="component" value="Unassembled WGS sequence"/>
</dbReference>
<evidence type="ECO:0000313" key="2">
    <source>
        <dbReference type="Proteomes" id="UP001143910"/>
    </source>
</evidence>
<name>A0ACC1MUA6_9HYPO</name>
<protein>
    <submittedName>
        <fullName evidence="1">Uncharacterized protein</fullName>
    </submittedName>
</protein>
<evidence type="ECO:0000313" key="1">
    <source>
        <dbReference type="EMBL" id="KAJ2969936.1"/>
    </source>
</evidence>